<dbReference type="RefSeq" id="WP_138236684.1">
    <property type="nucleotide sequence ID" value="NZ_CP185860.1"/>
</dbReference>
<proteinExistence type="predicted"/>
<evidence type="ECO:0000313" key="2">
    <source>
        <dbReference type="Proteomes" id="UP000306791"/>
    </source>
</evidence>
<gene>
    <name evidence="1" type="ORF">FDY93_15575</name>
</gene>
<accession>A0ABY2UEX3</accession>
<dbReference type="EMBL" id="VANI01000016">
    <property type="protein sequence ID" value="TLM75712.1"/>
    <property type="molecule type" value="Genomic_DNA"/>
</dbReference>
<keyword evidence="2" id="KW-1185">Reference proteome</keyword>
<evidence type="ECO:0000313" key="1">
    <source>
        <dbReference type="EMBL" id="TLM75712.1"/>
    </source>
</evidence>
<reference evidence="1 2" key="1">
    <citation type="submission" date="2019-05" db="EMBL/GenBank/DDBJ databases">
        <title>Microbulbifer harenosus sp. nov., an alginate-degrading bacterium isolated from coastal sand.</title>
        <authorList>
            <person name="Huang H."/>
            <person name="Mo K."/>
            <person name="Bao S."/>
        </authorList>
    </citation>
    <scope>NUCLEOTIDE SEQUENCE [LARGE SCALE GENOMIC DNA]</scope>
    <source>
        <strain evidence="1 2">HB161719</strain>
    </source>
</reference>
<sequence>MTVSPHYLSAAGRTILSAPVIFLRDFSETSANCREQGVIGADEGAVQRAFWLFFGILSPLNLGRVGHALW</sequence>
<protein>
    <submittedName>
        <fullName evidence="1">Uncharacterized protein</fullName>
    </submittedName>
</protein>
<name>A0ABY2UEX3_9GAMM</name>
<comment type="caution">
    <text evidence="1">The sequence shown here is derived from an EMBL/GenBank/DDBJ whole genome shotgun (WGS) entry which is preliminary data.</text>
</comment>
<dbReference type="Proteomes" id="UP000306791">
    <property type="component" value="Unassembled WGS sequence"/>
</dbReference>
<organism evidence="1 2">
    <name type="scientific">Microbulbifer harenosus</name>
    <dbReference type="NCBI Taxonomy" id="2576840"/>
    <lineage>
        <taxon>Bacteria</taxon>
        <taxon>Pseudomonadati</taxon>
        <taxon>Pseudomonadota</taxon>
        <taxon>Gammaproteobacteria</taxon>
        <taxon>Cellvibrionales</taxon>
        <taxon>Microbulbiferaceae</taxon>
        <taxon>Microbulbifer</taxon>
    </lineage>
</organism>